<proteinExistence type="predicted"/>
<dbReference type="GO" id="GO:0045296">
    <property type="term" value="F:cadherin binding"/>
    <property type="evidence" value="ECO:0007669"/>
    <property type="project" value="TreeGrafter"/>
</dbReference>
<evidence type="ECO:0000313" key="3">
    <source>
        <dbReference type="EMBL" id="CAB0041337.1"/>
    </source>
</evidence>
<keyword evidence="4" id="KW-1185">Reference proteome</keyword>
<feature type="compositionally biased region" description="Basic and acidic residues" evidence="1">
    <location>
        <begin position="153"/>
        <end position="163"/>
    </location>
</feature>
<dbReference type="Pfam" id="PF25343">
    <property type="entry name" value="PH_UBFD1_C"/>
    <property type="match status" value="1"/>
</dbReference>
<feature type="domain" description="Ubiquitin-like" evidence="2">
    <location>
        <begin position="59"/>
        <end position="134"/>
    </location>
</feature>
<dbReference type="InterPro" id="IPR057455">
    <property type="entry name" value="UBFD1_C"/>
</dbReference>
<organism evidence="3 4">
    <name type="scientific">Trichogramma brassicae</name>
    <dbReference type="NCBI Taxonomy" id="86971"/>
    <lineage>
        <taxon>Eukaryota</taxon>
        <taxon>Metazoa</taxon>
        <taxon>Ecdysozoa</taxon>
        <taxon>Arthropoda</taxon>
        <taxon>Hexapoda</taxon>
        <taxon>Insecta</taxon>
        <taxon>Pterygota</taxon>
        <taxon>Neoptera</taxon>
        <taxon>Endopterygota</taxon>
        <taxon>Hymenoptera</taxon>
        <taxon>Apocrita</taxon>
        <taxon>Proctotrupomorpha</taxon>
        <taxon>Chalcidoidea</taxon>
        <taxon>Trichogrammatidae</taxon>
        <taxon>Trichogramma</taxon>
    </lineage>
</organism>
<dbReference type="InterPro" id="IPR000626">
    <property type="entry name" value="Ubiquitin-like_dom"/>
</dbReference>
<dbReference type="Proteomes" id="UP000479190">
    <property type="component" value="Unassembled WGS sequence"/>
</dbReference>
<dbReference type="GO" id="GO:0003723">
    <property type="term" value="F:RNA binding"/>
    <property type="evidence" value="ECO:0007669"/>
    <property type="project" value="TreeGrafter"/>
</dbReference>
<reference evidence="3 4" key="1">
    <citation type="submission" date="2020-02" db="EMBL/GenBank/DDBJ databases">
        <authorList>
            <person name="Ferguson B K."/>
        </authorList>
    </citation>
    <scope>NUCLEOTIDE SEQUENCE [LARGE SCALE GENOMIC DNA]</scope>
</reference>
<dbReference type="Pfam" id="PF00240">
    <property type="entry name" value="ubiquitin"/>
    <property type="match status" value="1"/>
</dbReference>
<dbReference type="InterPro" id="IPR039120">
    <property type="entry name" value="UBFD1"/>
</dbReference>
<protein>
    <recommendedName>
        <fullName evidence="2">Ubiquitin-like domain-containing protein</fullName>
    </recommendedName>
</protein>
<feature type="region of interest" description="Disordered" evidence="1">
    <location>
        <begin position="139"/>
        <end position="195"/>
    </location>
</feature>
<name>A0A6H5J1R5_9HYME</name>
<dbReference type="PROSITE" id="PS00299">
    <property type="entry name" value="UBIQUITIN_1"/>
    <property type="match status" value="1"/>
</dbReference>
<dbReference type="PANTHER" id="PTHR16470:SF0">
    <property type="entry name" value="UBIQUITIN DOMAIN-CONTAINING PROTEIN UBFD1"/>
    <property type="match status" value="1"/>
</dbReference>
<feature type="compositionally biased region" description="Basic and acidic residues" evidence="1">
    <location>
        <begin position="170"/>
        <end position="179"/>
    </location>
</feature>
<dbReference type="InterPro" id="IPR029071">
    <property type="entry name" value="Ubiquitin-like_domsf"/>
</dbReference>
<dbReference type="EMBL" id="CADCXV010001109">
    <property type="protein sequence ID" value="CAB0041337.1"/>
    <property type="molecule type" value="Genomic_DNA"/>
</dbReference>
<evidence type="ECO:0000259" key="2">
    <source>
        <dbReference type="PROSITE" id="PS50053"/>
    </source>
</evidence>
<accession>A0A6H5J1R5</accession>
<sequence>MADNNDNRCNADSQSELLLNSNAAAQTTNDDNDKKEDSPLRNILDNLLEAKTPEPDTREKVDFKVIFNKKKIDVSFALDGTVLELKSHLQDIISVPSTMQKIMIKGLAKDEQTLRQLGVTKSAKVMVVGSKLDDVLQVSLPGKSGDAQGAKGESSESKAEPLSKQKLHRKILDKGKPEDAMPGLKGKQMSLPLEPMKGMLNKSGGKVRLTFKMEADQLWIGTKERTDKIPMNSIKDVISEPIHDHTEYHIMANNLYFSEVHRLVEREKEN</sequence>
<feature type="region of interest" description="Disordered" evidence="1">
    <location>
        <begin position="1"/>
        <end position="39"/>
    </location>
</feature>
<feature type="compositionally biased region" description="Polar residues" evidence="1">
    <location>
        <begin position="7"/>
        <end position="29"/>
    </location>
</feature>
<dbReference type="OrthoDB" id="267397at2759"/>
<dbReference type="PROSITE" id="PS50053">
    <property type="entry name" value="UBIQUITIN_2"/>
    <property type="match status" value="1"/>
</dbReference>
<dbReference type="SUPFAM" id="SSF54236">
    <property type="entry name" value="Ubiquitin-like"/>
    <property type="match status" value="1"/>
</dbReference>
<evidence type="ECO:0000256" key="1">
    <source>
        <dbReference type="SAM" id="MobiDB-lite"/>
    </source>
</evidence>
<dbReference type="Gene3D" id="3.10.20.90">
    <property type="entry name" value="Phosphatidylinositol 3-kinase Catalytic Subunit, Chain A, domain 1"/>
    <property type="match status" value="1"/>
</dbReference>
<dbReference type="InterPro" id="IPR019954">
    <property type="entry name" value="Ubiquitin_CS"/>
</dbReference>
<dbReference type="SMART" id="SM00213">
    <property type="entry name" value="UBQ"/>
    <property type="match status" value="1"/>
</dbReference>
<evidence type="ECO:0000313" key="4">
    <source>
        <dbReference type="Proteomes" id="UP000479190"/>
    </source>
</evidence>
<gene>
    <name evidence="3" type="ORF">TBRA_LOCUS13009</name>
</gene>
<dbReference type="CDD" id="cd17047">
    <property type="entry name" value="Ubl_UBFD1"/>
    <property type="match status" value="1"/>
</dbReference>
<dbReference type="PANTHER" id="PTHR16470">
    <property type="entry name" value="UBIQUITIN DOMAIN-CONTAINING PROTEIN UBFD1"/>
    <property type="match status" value="1"/>
</dbReference>
<dbReference type="AlphaFoldDB" id="A0A6H5J1R5"/>